<evidence type="ECO:0000313" key="3">
    <source>
        <dbReference type="Proteomes" id="UP000799778"/>
    </source>
</evidence>
<accession>A0A6A5XHA7</accession>
<feature type="compositionally biased region" description="Low complexity" evidence="1">
    <location>
        <begin position="620"/>
        <end position="635"/>
    </location>
</feature>
<dbReference type="RefSeq" id="XP_033380821.1">
    <property type="nucleotide sequence ID" value="XM_033524551.1"/>
</dbReference>
<feature type="region of interest" description="Disordered" evidence="1">
    <location>
        <begin position="340"/>
        <end position="384"/>
    </location>
</feature>
<dbReference type="AlphaFoldDB" id="A0A6A5XHA7"/>
<feature type="region of interest" description="Disordered" evidence="1">
    <location>
        <begin position="1"/>
        <end position="71"/>
    </location>
</feature>
<sequence>MSDSESSSLSTPPVSDDEMPQVVASSAATKASASKKKGKKNGNILSFFKNKTSPEPPRKKRPASPPHDYVPEDNPDIAFLVMFRSRFTDAFPPKSPNVGPQDIERGVASELPSPQIESLLCAILGLVLNRKKPVERGHYGRALEEAIQTQRSQWPREWGGVNPISGGRSFNTMSATERIVLLKTLALWGLATCEAVKKIINDRYKVRTSKIIDDSNVPLSVQPWGRDGDHRRYWLIEGQDDTPFRVYRESNPKLKTNTWWSVAGSIEEIRALAQKLKTDDGSRDAKQLSDRMLNAIPRFEASEEKIKKRQYRQQLKSRWQRPEPGFSMYEGRTRGKRMKYTFSDEEDQSNSDAFDLRRSTRNSGRVSPALQTGPTVTASGRQVKSRATGVYGESLLSGQVTEGASPANGDFVQSEGSEEAEGGRPTRNSTSRPTNGWSKGRANIETYNSVDEMDEEDDATSWDGGDEDEDGDDRDQMDLDDDEDDDDDAADDDGGEDDDEGKSLLVRLKYPKGSFEGEGESKDANPESTTGEPPAAAPVKDSPADSELAPVPAPTTNGLSAQQTSKVPLPVESEPALPPTPKVEPPAVQPAFSAPTPPYAAAEENAPKPQQYNMAPVVSPDQHPPFQLQQQPQQPTTATSWQ</sequence>
<feature type="region of interest" description="Disordered" evidence="1">
    <location>
        <begin position="396"/>
        <end position="642"/>
    </location>
</feature>
<keyword evidence="3" id="KW-1185">Reference proteome</keyword>
<dbReference type="Proteomes" id="UP000799778">
    <property type="component" value="Unassembled WGS sequence"/>
</dbReference>
<gene>
    <name evidence="2" type="ORF">BU24DRAFT_374029</name>
</gene>
<dbReference type="PANTHER" id="PTHR42107">
    <property type="entry name" value="YALI0D24453P"/>
    <property type="match status" value="1"/>
</dbReference>
<evidence type="ECO:0000256" key="1">
    <source>
        <dbReference type="SAM" id="MobiDB-lite"/>
    </source>
</evidence>
<dbReference type="EMBL" id="ML978072">
    <property type="protein sequence ID" value="KAF2012482.1"/>
    <property type="molecule type" value="Genomic_DNA"/>
</dbReference>
<feature type="compositionally biased region" description="Acidic residues" evidence="1">
    <location>
        <begin position="451"/>
        <end position="500"/>
    </location>
</feature>
<proteinExistence type="predicted"/>
<dbReference type="OrthoDB" id="349045at2759"/>
<feature type="compositionally biased region" description="Polar residues" evidence="1">
    <location>
        <begin position="554"/>
        <end position="566"/>
    </location>
</feature>
<name>A0A6A5XHA7_9PLEO</name>
<protein>
    <recommendedName>
        <fullName evidence="4">WHIM1 domain-containing protein</fullName>
    </recommendedName>
</protein>
<organism evidence="2 3">
    <name type="scientific">Aaosphaeria arxii CBS 175.79</name>
    <dbReference type="NCBI Taxonomy" id="1450172"/>
    <lineage>
        <taxon>Eukaryota</taxon>
        <taxon>Fungi</taxon>
        <taxon>Dikarya</taxon>
        <taxon>Ascomycota</taxon>
        <taxon>Pezizomycotina</taxon>
        <taxon>Dothideomycetes</taxon>
        <taxon>Pleosporomycetidae</taxon>
        <taxon>Pleosporales</taxon>
        <taxon>Pleosporales incertae sedis</taxon>
        <taxon>Aaosphaeria</taxon>
    </lineage>
</organism>
<feature type="compositionally biased region" description="Pro residues" evidence="1">
    <location>
        <begin position="576"/>
        <end position="588"/>
    </location>
</feature>
<evidence type="ECO:0008006" key="4">
    <source>
        <dbReference type="Google" id="ProtNLM"/>
    </source>
</evidence>
<feature type="compositionally biased region" description="Low complexity" evidence="1">
    <location>
        <begin position="1"/>
        <end position="14"/>
    </location>
</feature>
<dbReference type="PANTHER" id="PTHR42107:SF1">
    <property type="entry name" value="WHIM1 DOMAIN-CONTAINING PROTEIN"/>
    <property type="match status" value="1"/>
</dbReference>
<reference evidence="2" key="1">
    <citation type="journal article" date="2020" name="Stud. Mycol.">
        <title>101 Dothideomycetes genomes: a test case for predicting lifestyles and emergence of pathogens.</title>
        <authorList>
            <person name="Haridas S."/>
            <person name="Albert R."/>
            <person name="Binder M."/>
            <person name="Bloem J."/>
            <person name="Labutti K."/>
            <person name="Salamov A."/>
            <person name="Andreopoulos B."/>
            <person name="Baker S."/>
            <person name="Barry K."/>
            <person name="Bills G."/>
            <person name="Bluhm B."/>
            <person name="Cannon C."/>
            <person name="Castanera R."/>
            <person name="Culley D."/>
            <person name="Daum C."/>
            <person name="Ezra D."/>
            <person name="Gonzalez J."/>
            <person name="Henrissat B."/>
            <person name="Kuo A."/>
            <person name="Liang C."/>
            <person name="Lipzen A."/>
            <person name="Lutzoni F."/>
            <person name="Magnuson J."/>
            <person name="Mondo S."/>
            <person name="Nolan M."/>
            <person name="Ohm R."/>
            <person name="Pangilinan J."/>
            <person name="Park H.-J."/>
            <person name="Ramirez L."/>
            <person name="Alfaro M."/>
            <person name="Sun H."/>
            <person name="Tritt A."/>
            <person name="Yoshinaga Y."/>
            <person name="Zwiers L.-H."/>
            <person name="Turgeon B."/>
            <person name="Goodwin S."/>
            <person name="Spatafora J."/>
            <person name="Crous P."/>
            <person name="Grigoriev I."/>
        </authorList>
    </citation>
    <scope>NUCLEOTIDE SEQUENCE</scope>
    <source>
        <strain evidence="2">CBS 175.79</strain>
    </source>
</reference>
<evidence type="ECO:0000313" key="2">
    <source>
        <dbReference type="EMBL" id="KAF2012482.1"/>
    </source>
</evidence>
<feature type="compositionally biased region" description="Polar residues" evidence="1">
    <location>
        <begin position="361"/>
        <end position="382"/>
    </location>
</feature>
<dbReference type="GeneID" id="54281948"/>
<feature type="compositionally biased region" description="Polar residues" evidence="1">
    <location>
        <begin position="426"/>
        <end position="437"/>
    </location>
</feature>